<dbReference type="PROSITE" id="PS50042">
    <property type="entry name" value="CNMP_BINDING_3"/>
    <property type="match status" value="1"/>
</dbReference>
<evidence type="ECO:0000259" key="1">
    <source>
        <dbReference type="PROSITE" id="PS50042"/>
    </source>
</evidence>
<evidence type="ECO:0000313" key="3">
    <source>
        <dbReference type="Proteomes" id="UP000247586"/>
    </source>
</evidence>
<reference evidence="3" key="2">
    <citation type="submission" date="2020-03" db="EMBL/GenBank/DDBJ databases">
        <title>Complete Genome Sequences of Extremely Thermoacidophilic, Metal-Mobilizing Type-Strain Members of the Archaeal Family Sulfolobaceae: Acidianus brierleyi DSM-1651T, Acidianus sulfidivorans DSM-18786T, Metallosphaera hakonensis DSM-7519T, and Metallosphaera prunae DSM-10039T.</title>
        <authorList>
            <person name="Counts J.A."/>
            <person name="Kelly R.M."/>
        </authorList>
    </citation>
    <scope>NUCLEOTIDE SEQUENCE [LARGE SCALE GENOMIC DNA]</scope>
    <source>
        <strain evidence="3">HO1-1</strain>
    </source>
</reference>
<dbReference type="Gene3D" id="3.30.530.20">
    <property type="match status" value="1"/>
</dbReference>
<proteinExistence type="predicted"/>
<dbReference type="OrthoDB" id="34680at2157"/>
<dbReference type="RefSeq" id="WP_110368851.1">
    <property type="nucleotide sequence ID" value="NZ_CP029287.2"/>
</dbReference>
<organism evidence="2 3">
    <name type="scientific">Metallosphaera hakonensis JCM 8857 = DSM 7519</name>
    <dbReference type="NCBI Taxonomy" id="1293036"/>
    <lineage>
        <taxon>Archaea</taxon>
        <taxon>Thermoproteota</taxon>
        <taxon>Thermoprotei</taxon>
        <taxon>Sulfolobales</taxon>
        <taxon>Sulfolobaceae</taxon>
        <taxon>Metallosphaera</taxon>
    </lineage>
</organism>
<dbReference type="Proteomes" id="UP000247586">
    <property type="component" value="Chromosome"/>
</dbReference>
<dbReference type="SUPFAM" id="SSF55961">
    <property type="entry name" value="Bet v1-like"/>
    <property type="match status" value="1"/>
</dbReference>
<dbReference type="InterPro" id="IPR000595">
    <property type="entry name" value="cNMP-bd_dom"/>
</dbReference>
<evidence type="ECO:0000313" key="2">
    <source>
        <dbReference type="EMBL" id="AWR98780.1"/>
    </source>
</evidence>
<sequence length="135" mass="15395">MEKTFNVKINNDKNTVWKVLSDPSFVLPRLFPPIKGVSVQGTSYDCEGKYLLMKFFVHGTVLVKEDIVYTFYLSSGGGKGNGRLTFKVSDGEVEVTLKYEGWMEMVSGTISVGRWFSEFAEKLDDEITRYRKVKI</sequence>
<reference evidence="3" key="3">
    <citation type="submission" date="2020-03" db="EMBL/GenBank/DDBJ databases">
        <title>Sequencing and Assembly of Multiple Reported Metal-Biooxidizing Members of the Extremely Thermoacidophilic Archaeal Family Sulfolobaceae.</title>
        <authorList>
            <person name="Counts J.A."/>
            <person name="Kelly R.M."/>
        </authorList>
    </citation>
    <scope>NUCLEOTIDE SEQUENCE [LARGE SCALE GENOMIC DNA]</scope>
    <source>
        <strain evidence="3">HO1-1</strain>
    </source>
</reference>
<reference evidence="2 3" key="1">
    <citation type="submission" date="2018-05" db="EMBL/GenBank/DDBJ databases">
        <title>Complete Genome Sequences of Extremely Thermoacidophilic, Metal-Mobilizing Type-Strain Members of the Archaeal Family Sulfolobaceae: Acidianus brierleyi DSM-1651T, Acidianus sulfidivorans DSM-18786T, Metallosphaera hakonensis DSM-7519T, and Metallosphaera prunae DSM-10039T.</title>
        <authorList>
            <person name="Counts J.A."/>
            <person name="Kelly R.M."/>
        </authorList>
    </citation>
    <scope>NUCLEOTIDE SEQUENCE [LARGE SCALE GENOMIC DNA]</scope>
    <source>
        <strain evidence="2 3">HO1-1</strain>
    </source>
</reference>
<dbReference type="KEGG" id="mhk:DFR87_02715"/>
<dbReference type="EMBL" id="CP029287">
    <property type="protein sequence ID" value="AWR98780.1"/>
    <property type="molecule type" value="Genomic_DNA"/>
</dbReference>
<dbReference type="InterPro" id="IPR023393">
    <property type="entry name" value="START-like_dom_sf"/>
</dbReference>
<feature type="domain" description="Cyclic nucleotide-binding" evidence="1">
    <location>
        <begin position="82"/>
        <end position="135"/>
    </location>
</feature>
<dbReference type="GeneID" id="36834219"/>
<name>A0A2U9IRW8_9CREN</name>
<keyword evidence="3" id="KW-1185">Reference proteome</keyword>
<protein>
    <recommendedName>
        <fullName evidence="1">Cyclic nucleotide-binding domain-containing protein</fullName>
    </recommendedName>
</protein>
<dbReference type="Pfam" id="PF11485">
    <property type="entry name" value="STK_08120-like"/>
    <property type="match status" value="1"/>
</dbReference>
<gene>
    <name evidence="2" type="ORF">DFR87_02715</name>
</gene>
<accession>A0A2U9IRW8</accession>
<dbReference type="AlphaFoldDB" id="A0A2U9IRW8"/>
<dbReference type="InterPro" id="IPR021578">
    <property type="entry name" value="STK_08120-like"/>
</dbReference>